<proteinExistence type="predicted"/>
<reference evidence="1" key="2">
    <citation type="submission" date="2025-09" db="UniProtKB">
        <authorList>
            <consortium name="Ensembl"/>
        </authorList>
    </citation>
    <scope>IDENTIFICATION</scope>
</reference>
<sequence>MPVTVGQPMPGAVPNMPHGACSGCSAYAGTYSAAADPVLTYFSAVDGEADAEKLQRYLMQSEISRTYYCKILSVLLWQPGRYSSMLRRGYHHCLAF</sequence>
<name>A0A663ETK0_AQUCH</name>
<evidence type="ECO:0000313" key="1">
    <source>
        <dbReference type="Ensembl" id="ENSACCP00020015660.1"/>
    </source>
</evidence>
<keyword evidence="2" id="KW-1185">Reference proteome</keyword>
<protein>
    <submittedName>
        <fullName evidence="1">Uncharacterized protein</fullName>
    </submittedName>
</protein>
<reference evidence="1" key="1">
    <citation type="submission" date="2025-08" db="UniProtKB">
        <authorList>
            <consortium name="Ensembl"/>
        </authorList>
    </citation>
    <scope>IDENTIFICATION</scope>
</reference>
<dbReference type="AlphaFoldDB" id="A0A663ETK0"/>
<dbReference type="InParanoid" id="A0A663ETK0"/>
<evidence type="ECO:0000313" key="2">
    <source>
        <dbReference type="Proteomes" id="UP000472275"/>
    </source>
</evidence>
<dbReference type="Proteomes" id="UP000472275">
    <property type="component" value="Chromosome 6"/>
</dbReference>
<dbReference type="Gene3D" id="6.10.140.900">
    <property type="match status" value="1"/>
</dbReference>
<organism evidence="1 2">
    <name type="scientific">Aquila chrysaetos chrysaetos</name>
    <dbReference type="NCBI Taxonomy" id="223781"/>
    <lineage>
        <taxon>Eukaryota</taxon>
        <taxon>Metazoa</taxon>
        <taxon>Chordata</taxon>
        <taxon>Craniata</taxon>
        <taxon>Vertebrata</taxon>
        <taxon>Euteleostomi</taxon>
        <taxon>Archelosauria</taxon>
        <taxon>Archosauria</taxon>
        <taxon>Dinosauria</taxon>
        <taxon>Saurischia</taxon>
        <taxon>Theropoda</taxon>
        <taxon>Coelurosauria</taxon>
        <taxon>Aves</taxon>
        <taxon>Neognathae</taxon>
        <taxon>Neoaves</taxon>
        <taxon>Telluraves</taxon>
        <taxon>Accipitrimorphae</taxon>
        <taxon>Accipitriformes</taxon>
        <taxon>Accipitridae</taxon>
        <taxon>Accipitrinae</taxon>
        <taxon>Aquila</taxon>
    </lineage>
</organism>
<accession>A0A663ETK0</accession>
<dbReference type="Ensembl" id="ENSACCT00020016334.1">
    <property type="protein sequence ID" value="ENSACCP00020015660.1"/>
    <property type="gene ID" value="ENSACCG00020010733.1"/>
</dbReference>